<protein>
    <submittedName>
        <fullName evidence="1">Uncharacterized protein</fullName>
    </submittedName>
</protein>
<comment type="caution">
    <text evidence="1">The sequence shown here is derived from an EMBL/GenBank/DDBJ whole genome shotgun (WGS) entry which is preliminary data.</text>
</comment>
<gene>
    <name evidence="1" type="ORF">LCGC14_2015590</name>
</gene>
<reference evidence="1" key="1">
    <citation type="journal article" date="2015" name="Nature">
        <title>Complex archaea that bridge the gap between prokaryotes and eukaryotes.</title>
        <authorList>
            <person name="Spang A."/>
            <person name="Saw J.H."/>
            <person name="Jorgensen S.L."/>
            <person name="Zaremba-Niedzwiedzka K."/>
            <person name="Martijn J."/>
            <person name="Lind A.E."/>
            <person name="van Eijk R."/>
            <person name="Schleper C."/>
            <person name="Guy L."/>
            <person name="Ettema T.J."/>
        </authorList>
    </citation>
    <scope>NUCLEOTIDE SEQUENCE</scope>
</reference>
<accession>A0A0F9EZ84</accession>
<name>A0A0F9EZ84_9ZZZZ</name>
<proteinExistence type="predicted"/>
<evidence type="ECO:0000313" key="1">
    <source>
        <dbReference type="EMBL" id="KKL79364.1"/>
    </source>
</evidence>
<organism evidence="1">
    <name type="scientific">marine sediment metagenome</name>
    <dbReference type="NCBI Taxonomy" id="412755"/>
    <lineage>
        <taxon>unclassified sequences</taxon>
        <taxon>metagenomes</taxon>
        <taxon>ecological metagenomes</taxon>
    </lineage>
</organism>
<dbReference type="AlphaFoldDB" id="A0A0F9EZ84"/>
<dbReference type="EMBL" id="LAZR01023194">
    <property type="protein sequence ID" value="KKL79364.1"/>
    <property type="molecule type" value="Genomic_DNA"/>
</dbReference>
<sequence length="162" mass="18177">MTDERTPVNYIYSVRPWDERYQERSGHKRGHFDGYPCAICGKDIPTAKALRYGGVITTDGEWTTDPNRPDSQGWFPVGSDCHRRFVKTLRKGSTVKVAASGQVGYERTGTVVRMSRDRQYADVDFGEPVSGLFGGGVSRSGSIEKVWRIPVKDLEEVSDVDR</sequence>